<keyword evidence="3" id="KW-0804">Transcription</keyword>
<proteinExistence type="predicted"/>
<name>D0L9U3_GORB4</name>
<dbReference type="InterPro" id="IPR011711">
    <property type="entry name" value="GntR_C"/>
</dbReference>
<dbReference type="RefSeq" id="WP_012834624.1">
    <property type="nucleotide sequence ID" value="NC_013441.1"/>
</dbReference>
<dbReference type="Pfam" id="PF07729">
    <property type="entry name" value="FCD"/>
    <property type="match status" value="1"/>
</dbReference>
<evidence type="ECO:0000256" key="2">
    <source>
        <dbReference type="ARBA" id="ARBA00023125"/>
    </source>
</evidence>
<dbReference type="Gene3D" id="1.10.10.10">
    <property type="entry name" value="Winged helix-like DNA-binding domain superfamily/Winged helix DNA-binding domain"/>
    <property type="match status" value="1"/>
</dbReference>
<sequence>MSIDESPPDVRAAMQDWQPVARSRTYEMVIDAIEAQILAGSLGVGDPLPAERDLAAKLQVSRPAVREALRVLDSQGVLRSGVGSGAGAGTFVAAMPAEALTHFLRLHLALSNFEFRDVVDARVTLESSSVELAALANDPERLAPVHAAMAAMDAAGEDRAAFNDADTAFHTAIAEAGGNRLVAAMTVAIRNAQRQAILAAFNDVEDWAAIRDVLMREHRAILDAITAGDGKGAAALSAEHIRGAYERLPTLHDYRL</sequence>
<reference evidence="6" key="1">
    <citation type="submission" date="2009-10" db="EMBL/GenBank/DDBJ databases">
        <title>The complete chromosome of Gordonia bronchialis DSM 43247.</title>
        <authorList>
            <consortium name="US DOE Joint Genome Institute (JGI-PGF)"/>
            <person name="Lucas S."/>
            <person name="Copeland A."/>
            <person name="Lapidus A."/>
            <person name="Glavina del Rio T."/>
            <person name="Dalin E."/>
            <person name="Tice H."/>
            <person name="Bruce D."/>
            <person name="Goodwin L."/>
            <person name="Pitluck S."/>
            <person name="Kyrpides N."/>
            <person name="Mavromatis K."/>
            <person name="Ivanova N."/>
            <person name="Ovchinnikova G."/>
            <person name="Saunders E."/>
            <person name="Brettin T."/>
            <person name="Detter J.C."/>
            <person name="Han C."/>
            <person name="Larimer F."/>
            <person name="Land M."/>
            <person name="Hauser L."/>
            <person name="Markowitz V."/>
            <person name="Cheng J.-F."/>
            <person name="Hugenholtz P."/>
            <person name="Woyke T."/>
            <person name="Wu D."/>
            <person name="Jando M."/>
            <person name="Schneider S."/>
            <person name="Goeker M."/>
            <person name="Klenk H.-P."/>
            <person name="Eisen J.A."/>
        </authorList>
    </citation>
    <scope>NUCLEOTIDE SEQUENCE [LARGE SCALE GENOMIC DNA]</scope>
    <source>
        <strain evidence="6">ATCC 25592 / DSM 43247 / BCRC 13721 / JCM 3198 / KCTC 3076 / NBRC 16047 / NCTC 10667</strain>
    </source>
</reference>
<feature type="domain" description="HTH gntR-type" evidence="4">
    <location>
        <begin position="23"/>
        <end position="95"/>
    </location>
</feature>
<dbReference type="HOGENOM" id="CLU_017584_9_0_11"/>
<protein>
    <submittedName>
        <fullName evidence="5">GntR domain protein</fullName>
    </submittedName>
</protein>
<accession>D0L9U3</accession>
<keyword evidence="2" id="KW-0238">DNA-binding</keyword>
<evidence type="ECO:0000313" key="6">
    <source>
        <dbReference type="Proteomes" id="UP000001219"/>
    </source>
</evidence>
<dbReference type="PRINTS" id="PR00035">
    <property type="entry name" value="HTHGNTR"/>
</dbReference>
<dbReference type="PANTHER" id="PTHR43537:SF44">
    <property type="entry name" value="GNTR FAMILY REGULATORY PROTEIN"/>
    <property type="match status" value="1"/>
</dbReference>
<evidence type="ECO:0000256" key="3">
    <source>
        <dbReference type="ARBA" id="ARBA00023163"/>
    </source>
</evidence>
<dbReference type="STRING" id="526226.Gbro_2896"/>
<organism evidence="5 6">
    <name type="scientific">Gordonia bronchialis (strain ATCC 25592 / DSM 43247 / BCRC 13721 / JCM 3198 / KCTC 3076 / NBRC 16047 / NCTC 10667)</name>
    <name type="common">Rhodococcus bronchialis</name>
    <dbReference type="NCBI Taxonomy" id="526226"/>
    <lineage>
        <taxon>Bacteria</taxon>
        <taxon>Bacillati</taxon>
        <taxon>Actinomycetota</taxon>
        <taxon>Actinomycetes</taxon>
        <taxon>Mycobacteriales</taxon>
        <taxon>Gordoniaceae</taxon>
        <taxon>Gordonia</taxon>
    </lineage>
</organism>
<dbReference type="OrthoDB" id="3172099at2"/>
<dbReference type="AlphaFoldDB" id="D0L9U3"/>
<reference evidence="5 6" key="2">
    <citation type="journal article" date="2010" name="Stand. Genomic Sci.">
        <title>Complete genome sequence of Gordonia bronchialis type strain (3410).</title>
        <authorList>
            <person name="Ivanova N."/>
            <person name="Sikorski J."/>
            <person name="Jando M."/>
            <person name="Lapidus A."/>
            <person name="Nolan M."/>
            <person name="Lucas S."/>
            <person name="Del Rio T.G."/>
            <person name="Tice H."/>
            <person name="Copeland A."/>
            <person name="Cheng J.F."/>
            <person name="Chen F."/>
            <person name="Bruce D."/>
            <person name="Goodwin L."/>
            <person name="Pitluck S."/>
            <person name="Mavromatis K."/>
            <person name="Ovchinnikova G."/>
            <person name="Pati A."/>
            <person name="Chen A."/>
            <person name="Palaniappan K."/>
            <person name="Land M."/>
            <person name="Hauser L."/>
            <person name="Chang Y.J."/>
            <person name="Jeffries C.D."/>
            <person name="Chain P."/>
            <person name="Saunders E."/>
            <person name="Han C."/>
            <person name="Detter J.C."/>
            <person name="Brettin T."/>
            <person name="Rohde M."/>
            <person name="Goker M."/>
            <person name="Bristow J."/>
            <person name="Eisen J.A."/>
            <person name="Markowitz V."/>
            <person name="Hugenholtz P."/>
            <person name="Klenk H.P."/>
            <person name="Kyrpides N.C."/>
        </authorList>
    </citation>
    <scope>NUCLEOTIDE SEQUENCE [LARGE SCALE GENOMIC DNA]</scope>
    <source>
        <strain evidence="6">ATCC 25592 / DSM 43247 / BCRC 13721 / JCM 3198 / KCTC 3076 / NBRC 16047 / NCTC 10667</strain>
    </source>
</reference>
<dbReference type="InterPro" id="IPR036390">
    <property type="entry name" value="WH_DNA-bd_sf"/>
</dbReference>
<dbReference type="InterPro" id="IPR036388">
    <property type="entry name" value="WH-like_DNA-bd_sf"/>
</dbReference>
<dbReference type="PANTHER" id="PTHR43537">
    <property type="entry name" value="TRANSCRIPTIONAL REGULATOR, GNTR FAMILY"/>
    <property type="match status" value="1"/>
</dbReference>
<keyword evidence="6" id="KW-1185">Reference proteome</keyword>
<dbReference type="SMART" id="SM00345">
    <property type="entry name" value="HTH_GNTR"/>
    <property type="match status" value="1"/>
</dbReference>
<dbReference type="SMART" id="SM00895">
    <property type="entry name" value="FCD"/>
    <property type="match status" value="1"/>
</dbReference>
<dbReference type="PROSITE" id="PS50949">
    <property type="entry name" value="HTH_GNTR"/>
    <property type="match status" value="1"/>
</dbReference>
<dbReference type="EMBL" id="CP001802">
    <property type="protein sequence ID" value="ACY22108.1"/>
    <property type="molecule type" value="Genomic_DNA"/>
</dbReference>
<dbReference type="CDD" id="cd07377">
    <property type="entry name" value="WHTH_GntR"/>
    <property type="match status" value="1"/>
</dbReference>
<dbReference type="SUPFAM" id="SSF48008">
    <property type="entry name" value="GntR ligand-binding domain-like"/>
    <property type="match status" value="1"/>
</dbReference>
<dbReference type="InterPro" id="IPR008920">
    <property type="entry name" value="TF_FadR/GntR_C"/>
</dbReference>
<dbReference type="eggNOG" id="COG2186">
    <property type="taxonomic scope" value="Bacteria"/>
</dbReference>
<dbReference type="KEGG" id="gbr:Gbro_2896"/>
<dbReference type="SUPFAM" id="SSF46785">
    <property type="entry name" value="Winged helix' DNA-binding domain"/>
    <property type="match status" value="1"/>
</dbReference>
<evidence type="ECO:0000313" key="5">
    <source>
        <dbReference type="EMBL" id="ACY22108.1"/>
    </source>
</evidence>
<dbReference type="Pfam" id="PF00392">
    <property type="entry name" value="GntR"/>
    <property type="match status" value="1"/>
</dbReference>
<gene>
    <name evidence="5" type="ordered locus">Gbro_2896</name>
</gene>
<dbReference type="InterPro" id="IPR000524">
    <property type="entry name" value="Tscrpt_reg_HTH_GntR"/>
</dbReference>
<dbReference type="GO" id="GO:0003700">
    <property type="term" value="F:DNA-binding transcription factor activity"/>
    <property type="evidence" value="ECO:0007669"/>
    <property type="project" value="InterPro"/>
</dbReference>
<dbReference type="Gene3D" id="1.20.120.530">
    <property type="entry name" value="GntR ligand-binding domain-like"/>
    <property type="match status" value="1"/>
</dbReference>
<evidence type="ECO:0000259" key="4">
    <source>
        <dbReference type="PROSITE" id="PS50949"/>
    </source>
</evidence>
<keyword evidence="1" id="KW-0805">Transcription regulation</keyword>
<dbReference type="GO" id="GO:0003677">
    <property type="term" value="F:DNA binding"/>
    <property type="evidence" value="ECO:0007669"/>
    <property type="project" value="UniProtKB-KW"/>
</dbReference>
<dbReference type="Proteomes" id="UP000001219">
    <property type="component" value="Chromosome"/>
</dbReference>
<evidence type="ECO:0000256" key="1">
    <source>
        <dbReference type="ARBA" id="ARBA00023015"/>
    </source>
</evidence>